<reference evidence="1 2" key="1">
    <citation type="submission" date="2020-12" db="EMBL/GenBank/DDBJ databases">
        <title>Sulforoseuscoccus oceanibium gen. nov., sp. nov., a representative of the phylum Verrucomicrobia with special cytoplasmic membrane, and proposal of Sulforoseuscoccusaceae fam. nov.</title>
        <authorList>
            <person name="Xi F."/>
        </authorList>
    </citation>
    <scope>NUCLEOTIDE SEQUENCE [LARGE SCALE GENOMIC DNA]</scope>
    <source>
        <strain evidence="1 2">T37</strain>
    </source>
</reference>
<accession>A0A6B3L2A4</accession>
<dbReference type="EMBL" id="CP066776">
    <property type="protein sequence ID" value="QQL43833.1"/>
    <property type="molecule type" value="Genomic_DNA"/>
</dbReference>
<sequence>MMVLGAAALTVGNAAAAPEQLSESDRAALLKKLDVIKEDNEAKVEARFRAANSAYRQAMSSGSEAVKFYLDCVKKVNFDDQNKSFREFREWRDRQDAKLSAQEFRRALQYQLRWLSLTLKAASSDGPTTELSNEAADIIADIFADGEKLEGQVGVLQQGVNGTFFARAYKLNGIQVEKWPMSPLPLARVFDEVILPPLRNRASVERLHRAWESRIDYEAQVVKVLSSSLRQKNESKSREEKDREELAYEKFLTEQRPELVWQMEVDCFKAGDQREAARRMFRHLTKNLTHTRAPEWEKEFRQLITPKATVSDKPAASGDSAGDEKPVASVGRNVVADKKAAGEAIEDNRMFDVPEGGLDPFMVR</sequence>
<gene>
    <name evidence="1" type="ORF">G3M56_007970</name>
</gene>
<evidence type="ECO:0000313" key="2">
    <source>
        <dbReference type="Proteomes" id="UP000475117"/>
    </source>
</evidence>
<organism evidence="1 2">
    <name type="scientific">Sulfuriroseicoccus oceanibius</name>
    <dbReference type="NCBI Taxonomy" id="2707525"/>
    <lineage>
        <taxon>Bacteria</taxon>
        <taxon>Pseudomonadati</taxon>
        <taxon>Verrucomicrobiota</taxon>
        <taxon>Verrucomicrobiia</taxon>
        <taxon>Verrucomicrobiales</taxon>
        <taxon>Verrucomicrobiaceae</taxon>
        <taxon>Sulfuriroseicoccus</taxon>
    </lineage>
</organism>
<keyword evidence="2" id="KW-1185">Reference proteome</keyword>
<protein>
    <submittedName>
        <fullName evidence="1">Uncharacterized protein</fullName>
    </submittedName>
</protein>
<proteinExistence type="predicted"/>
<dbReference type="RefSeq" id="WP_164361828.1">
    <property type="nucleotide sequence ID" value="NZ_CP066776.1"/>
</dbReference>
<dbReference type="AlphaFoldDB" id="A0A6B3L2A4"/>
<evidence type="ECO:0000313" key="1">
    <source>
        <dbReference type="EMBL" id="QQL43833.1"/>
    </source>
</evidence>
<name>A0A6B3L2A4_9BACT</name>
<dbReference type="Proteomes" id="UP000475117">
    <property type="component" value="Chromosome"/>
</dbReference>
<dbReference type="KEGG" id="soa:G3M56_007970"/>